<dbReference type="Proteomes" id="UP001391051">
    <property type="component" value="Unassembled WGS sequence"/>
</dbReference>
<evidence type="ECO:0000256" key="6">
    <source>
        <dbReference type="SAM" id="Phobius"/>
    </source>
</evidence>
<evidence type="ECO:0000256" key="4">
    <source>
        <dbReference type="ARBA" id="ARBA00023136"/>
    </source>
</evidence>
<comment type="caution">
    <text evidence="7">The sequence shown here is derived from an EMBL/GenBank/DDBJ whole genome shotgun (WGS) entry which is preliminary data.</text>
</comment>
<accession>A0ABR1Q8I8</accession>
<keyword evidence="2 6" id="KW-0812">Transmembrane</keyword>
<evidence type="ECO:0000256" key="2">
    <source>
        <dbReference type="ARBA" id="ARBA00022692"/>
    </source>
</evidence>
<feature type="transmembrane region" description="Helical" evidence="6">
    <location>
        <begin position="6"/>
        <end position="38"/>
    </location>
</feature>
<dbReference type="PANTHER" id="PTHR35042:SF1">
    <property type="entry name" value="DUF1772-DOMAIN-CONTAINING PROTEIN"/>
    <property type="match status" value="1"/>
</dbReference>
<dbReference type="PANTHER" id="PTHR35042">
    <property type="entry name" value="ANTHRONE OXYGENASE ENCC"/>
    <property type="match status" value="1"/>
</dbReference>
<dbReference type="GeneID" id="92078918"/>
<evidence type="ECO:0000313" key="7">
    <source>
        <dbReference type="EMBL" id="KAK7948748.1"/>
    </source>
</evidence>
<dbReference type="EMBL" id="JAQQWE010000006">
    <property type="protein sequence ID" value="KAK7948748.1"/>
    <property type="molecule type" value="Genomic_DNA"/>
</dbReference>
<feature type="transmembrane region" description="Helical" evidence="6">
    <location>
        <begin position="163"/>
        <end position="181"/>
    </location>
</feature>
<evidence type="ECO:0000256" key="1">
    <source>
        <dbReference type="ARBA" id="ARBA00004141"/>
    </source>
</evidence>
<dbReference type="Pfam" id="PF08592">
    <property type="entry name" value="Anthrone_oxy"/>
    <property type="match status" value="1"/>
</dbReference>
<gene>
    <name evidence="7" type="ORF">PG986_009634</name>
</gene>
<evidence type="ECO:0000256" key="5">
    <source>
        <dbReference type="ARBA" id="ARBA00034313"/>
    </source>
</evidence>
<comment type="subcellular location">
    <subcellularLocation>
        <location evidence="1">Membrane</location>
        <topology evidence="1">Multi-pass membrane protein</topology>
    </subcellularLocation>
</comment>
<dbReference type="InterPro" id="IPR013901">
    <property type="entry name" value="Anthrone_oxy"/>
</dbReference>
<sequence length="182" mass="19105">MALAATPLNIAALGCIISGSCASGIGMSASLLTMPALIRPDVPQDALVHQWHNLYRRGAALMPVLAGATTLSYWLVAYYHTLPSPLELGAASSASGEWRGFAAAGALTLAIVPYTLVVMMPTIRTLEASMDGAAVVDEKGQRRATMSRGTAEALLRKWTQMNVVRSLIPLVGAACAVWNLLG</sequence>
<dbReference type="RefSeq" id="XP_066698254.1">
    <property type="nucleotide sequence ID" value="XM_066845856.1"/>
</dbReference>
<keyword evidence="3 6" id="KW-1133">Transmembrane helix</keyword>
<protein>
    <submittedName>
        <fullName evidence="7">N-acetyltransferase- GNAT family</fullName>
    </submittedName>
</protein>
<feature type="transmembrane region" description="Helical" evidence="6">
    <location>
        <begin position="59"/>
        <end position="80"/>
    </location>
</feature>
<keyword evidence="8" id="KW-1185">Reference proteome</keyword>
<proteinExistence type="inferred from homology"/>
<keyword evidence="4 6" id="KW-0472">Membrane</keyword>
<feature type="transmembrane region" description="Helical" evidence="6">
    <location>
        <begin position="100"/>
        <end position="120"/>
    </location>
</feature>
<evidence type="ECO:0000256" key="3">
    <source>
        <dbReference type="ARBA" id="ARBA00022989"/>
    </source>
</evidence>
<reference evidence="7 8" key="1">
    <citation type="submission" date="2023-01" db="EMBL/GenBank/DDBJ databases">
        <title>Analysis of 21 Apiospora genomes using comparative genomics revels a genus with tremendous synthesis potential of carbohydrate active enzymes and secondary metabolites.</title>
        <authorList>
            <person name="Sorensen T."/>
        </authorList>
    </citation>
    <scope>NUCLEOTIDE SEQUENCE [LARGE SCALE GENOMIC DNA]</scope>
    <source>
        <strain evidence="7 8">CBS 24483</strain>
    </source>
</reference>
<organism evidence="7 8">
    <name type="scientific">Apiospora aurea</name>
    <dbReference type="NCBI Taxonomy" id="335848"/>
    <lineage>
        <taxon>Eukaryota</taxon>
        <taxon>Fungi</taxon>
        <taxon>Dikarya</taxon>
        <taxon>Ascomycota</taxon>
        <taxon>Pezizomycotina</taxon>
        <taxon>Sordariomycetes</taxon>
        <taxon>Xylariomycetidae</taxon>
        <taxon>Amphisphaeriales</taxon>
        <taxon>Apiosporaceae</taxon>
        <taxon>Apiospora</taxon>
    </lineage>
</organism>
<comment type="similarity">
    <text evidence="5">Belongs to the anthrone oxygenase family.</text>
</comment>
<evidence type="ECO:0000313" key="8">
    <source>
        <dbReference type="Proteomes" id="UP001391051"/>
    </source>
</evidence>
<name>A0ABR1Q8I8_9PEZI</name>